<feature type="domain" description="Aerobactin siderophore biosynthesis IucA/IucC N-terminal" evidence="3">
    <location>
        <begin position="138"/>
        <end position="345"/>
    </location>
</feature>
<dbReference type="InterPro" id="IPR007310">
    <property type="entry name" value="Aerobactin_biosyn_IucA/IucC_N"/>
</dbReference>
<organism evidence="5 6">
    <name type="scientific">Phytohabitans kaempferiae</name>
    <dbReference type="NCBI Taxonomy" id="1620943"/>
    <lineage>
        <taxon>Bacteria</taxon>
        <taxon>Bacillati</taxon>
        <taxon>Actinomycetota</taxon>
        <taxon>Actinomycetes</taxon>
        <taxon>Micromonosporales</taxon>
        <taxon>Micromonosporaceae</taxon>
    </lineage>
</organism>
<feature type="domain" description="Aerobactin siderophore biosynthesis IucA/IucC-like C-terminal" evidence="4">
    <location>
        <begin position="362"/>
        <end position="525"/>
    </location>
</feature>
<dbReference type="PANTHER" id="PTHR34384:SF5">
    <property type="entry name" value="L-2,3-DIAMINOPROPANOATE--CITRATE LIGASE"/>
    <property type="match status" value="1"/>
</dbReference>
<gene>
    <name evidence="5" type="ORF">ACFFIA_39035</name>
</gene>
<comment type="similarity">
    <text evidence="2">Belongs to the IucA/IucC family.</text>
</comment>
<sequence>MSELTVCAFAPGTVHDAAAHAENHLAVLAPHLRDPFQAALPRAAAAVGRRLLGALWREDIADTRIRYERRGRPHAFDRVEFAAVPAADPVDLLPPSIVESRRWTLAAELANAVVNLAIAYARRDATPPPPTTGPDADAVTLERLAIDGHNLHPCGRTRIGWDVDDVLAHDLEAGTTRIGFVALRRAAHLGDDVGAALAAAGLDVPAAPPGYVVQPVHAWQRDAVLARRYPDLLRDGTLRILDGTVPAVPTAALRTLLLPRGGYLKLSLDIQVTSSRRSISVASTRNGPALSALLHRLLATEERVLLLAETAGAALPDSRDAGAILRAGLDGRLAPTERVVPGSALPAVAGELLREYGRGPLAFLTAYARLVLPPLLRLATRYGIALEAHLQNCLPTFTAGTPHRLVLRDLAGLRVHRPRLAAAGVPLELWPGSVIGTDDLDTMRAKLGYTALQAHLGELVIALGAHGLDEAAAWRAVREVVDTTYDELRADPATACAATADHAAFTAPRVPHKALVRMRLAGDGDVYLPVRNPLHAP</sequence>
<evidence type="ECO:0000313" key="5">
    <source>
        <dbReference type="EMBL" id="MFC0533619.1"/>
    </source>
</evidence>
<keyword evidence="6" id="KW-1185">Reference proteome</keyword>
<reference evidence="5 6" key="1">
    <citation type="submission" date="2024-09" db="EMBL/GenBank/DDBJ databases">
        <authorList>
            <person name="Sun Q."/>
            <person name="Mori K."/>
        </authorList>
    </citation>
    <scope>NUCLEOTIDE SEQUENCE [LARGE SCALE GENOMIC DNA]</scope>
    <source>
        <strain evidence="5 6">TBRC 3947</strain>
    </source>
</reference>
<evidence type="ECO:0000256" key="1">
    <source>
        <dbReference type="ARBA" id="ARBA00004924"/>
    </source>
</evidence>
<dbReference type="Pfam" id="PF04183">
    <property type="entry name" value="IucA_IucC"/>
    <property type="match status" value="1"/>
</dbReference>
<evidence type="ECO:0000256" key="2">
    <source>
        <dbReference type="ARBA" id="ARBA00007832"/>
    </source>
</evidence>
<comment type="pathway">
    <text evidence="1">Siderophore biosynthesis.</text>
</comment>
<dbReference type="InterPro" id="IPR037455">
    <property type="entry name" value="LucA/IucC-like"/>
</dbReference>
<dbReference type="PANTHER" id="PTHR34384">
    <property type="entry name" value="L-2,3-DIAMINOPROPANOATE--CITRATE LIGASE"/>
    <property type="match status" value="1"/>
</dbReference>
<dbReference type="Pfam" id="PF06276">
    <property type="entry name" value="FhuF"/>
    <property type="match status" value="1"/>
</dbReference>
<protein>
    <submittedName>
        <fullName evidence="5">IucA/IucC family protein</fullName>
    </submittedName>
</protein>
<name>A0ABV6MGA2_9ACTN</name>
<dbReference type="Proteomes" id="UP001589867">
    <property type="component" value="Unassembled WGS sequence"/>
</dbReference>
<comment type="caution">
    <text evidence="5">The sequence shown here is derived from an EMBL/GenBank/DDBJ whole genome shotgun (WGS) entry which is preliminary data.</text>
</comment>
<dbReference type="InterPro" id="IPR022770">
    <property type="entry name" value="IucA/IucC-like_C"/>
</dbReference>
<dbReference type="Gene3D" id="1.10.510.40">
    <property type="match status" value="1"/>
</dbReference>
<evidence type="ECO:0000259" key="4">
    <source>
        <dbReference type="Pfam" id="PF06276"/>
    </source>
</evidence>
<dbReference type="EMBL" id="JBHLUH010000085">
    <property type="protein sequence ID" value="MFC0533619.1"/>
    <property type="molecule type" value="Genomic_DNA"/>
</dbReference>
<dbReference type="RefSeq" id="WP_377261449.1">
    <property type="nucleotide sequence ID" value="NZ_JBHLUH010000085.1"/>
</dbReference>
<proteinExistence type="inferred from homology"/>
<accession>A0ABV6MGA2</accession>
<evidence type="ECO:0000313" key="6">
    <source>
        <dbReference type="Proteomes" id="UP001589867"/>
    </source>
</evidence>
<evidence type="ECO:0000259" key="3">
    <source>
        <dbReference type="Pfam" id="PF04183"/>
    </source>
</evidence>